<dbReference type="PANTHER" id="PTHR13789:SF318">
    <property type="entry name" value="GERANYLGERANYL DIPHOSPHATE REDUCTASE"/>
    <property type="match status" value="1"/>
</dbReference>
<dbReference type="Proteomes" id="UP001431221">
    <property type="component" value="Unassembled WGS sequence"/>
</dbReference>
<dbReference type="PRINTS" id="PR00420">
    <property type="entry name" value="RNGMNOXGNASE"/>
</dbReference>
<reference evidence="7" key="1">
    <citation type="submission" date="2022-04" db="EMBL/GenBank/DDBJ databases">
        <title>Roseibium sp. CAU 1639 isolated from mud.</title>
        <authorList>
            <person name="Kim W."/>
        </authorList>
    </citation>
    <scope>NUCLEOTIDE SEQUENCE</scope>
    <source>
        <strain evidence="7">CAU 1639</strain>
    </source>
</reference>
<dbReference type="InterPro" id="IPR050493">
    <property type="entry name" value="FAD-dep_Monooxygenase_BioMet"/>
</dbReference>
<sequence length="400" mass="43929">MSTNGEADHPIVIAGAGIGGLAAALALRAQGHEIIVMDKARALEEVGAGLQLSPNACAVLAKLGVLDELAPFAYAPDNLRIWSGTTGRQLATVRMGTFLKDRHGQPFWQIHRADLQRVLRNKAEATEGISLRLSSEVVDLTATPYDHLTCIYQDAEVTGNEGCKALIGADGVWSRVRRLVPGHRNAHFSGQVAYRTTVPIDTVPTRWAGDAGLWLHQKTHLVHYPLRGGRELNIVALAEEAWQDETWSAKADQETLLKLFRDWPTEVRNLLRSSDNWLKWALCSVHASGPWSHGHIALIGDAAHAMLPFMAQGAAMAIEDAAILARHLPKGTDNIPAALRAYERHRKSRVSRVQNISFGNARTFHYSGALAFARDTVMKLSKPTSLATRFDDIYGWTPEQ</sequence>
<feature type="domain" description="FAD-binding" evidence="6">
    <location>
        <begin position="10"/>
        <end position="353"/>
    </location>
</feature>
<dbReference type="SUPFAM" id="SSF51905">
    <property type="entry name" value="FAD/NAD(P)-binding domain"/>
    <property type="match status" value="1"/>
</dbReference>
<evidence type="ECO:0000259" key="6">
    <source>
        <dbReference type="Pfam" id="PF01494"/>
    </source>
</evidence>
<evidence type="ECO:0000256" key="3">
    <source>
        <dbReference type="ARBA" id="ARBA00022827"/>
    </source>
</evidence>
<evidence type="ECO:0000256" key="1">
    <source>
        <dbReference type="ARBA" id="ARBA00001974"/>
    </source>
</evidence>
<dbReference type="RefSeq" id="WP_248157214.1">
    <property type="nucleotide sequence ID" value="NZ_JALNMJ010000016.1"/>
</dbReference>
<dbReference type="InterPro" id="IPR036188">
    <property type="entry name" value="FAD/NAD-bd_sf"/>
</dbReference>
<evidence type="ECO:0000256" key="5">
    <source>
        <dbReference type="ARBA" id="ARBA00023033"/>
    </source>
</evidence>
<dbReference type="SUPFAM" id="SSF54373">
    <property type="entry name" value="FAD-linked reductases, C-terminal domain"/>
    <property type="match status" value="1"/>
</dbReference>
<organism evidence="7 8">
    <name type="scientific">Roseibium sediminicola</name>
    <dbReference type="NCBI Taxonomy" id="2933272"/>
    <lineage>
        <taxon>Bacteria</taxon>
        <taxon>Pseudomonadati</taxon>
        <taxon>Pseudomonadota</taxon>
        <taxon>Alphaproteobacteria</taxon>
        <taxon>Hyphomicrobiales</taxon>
        <taxon>Stappiaceae</taxon>
        <taxon>Roseibium</taxon>
    </lineage>
</organism>
<protein>
    <submittedName>
        <fullName evidence="7">FAD-dependent monooxygenase</fullName>
    </submittedName>
</protein>
<keyword evidence="8" id="KW-1185">Reference proteome</keyword>
<keyword evidence="3" id="KW-0274">FAD</keyword>
<dbReference type="Gene3D" id="3.50.50.60">
    <property type="entry name" value="FAD/NAD(P)-binding domain"/>
    <property type="match status" value="1"/>
</dbReference>
<dbReference type="InterPro" id="IPR002938">
    <property type="entry name" value="FAD-bd"/>
</dbReference>
<dbReference type="EMBL" id="JALNMJ010000016">
    <property type="protein sequence ID" value="MCK7614570.1"/>
    <property type="molecule type" value="Genomic_DNA"/>
</dbReference>
<evidence type="ECO:0000256" key="4">
    <source>
        <dbReference type="ARBA" id="ARBA00023002"/>
    </source>
</evidence>
<accession>A0ABT0GYQ7</accession>
<comment type="cofactor">
    <cofactor evidence="1">
        <name>FAD</name>
        <dbReference type="ChEBI" id="CHEBI:57692"/>
    </cofactor>
</comment>
<dbReference type="PANTHER" id="PTHR13789">
    <property type="entry name" value="MONOOXYGENASE"/>
    <property type="match status" value="1"/>
</dbReference>
<comment type="caution">
    <text evidence="7">The sequence shown here is derived from an EMBL/GenBank/DDBJ whole genome shotgun (WGS) entry which is preliminary data.</text>
</comment>
<evidence type="ECO:0000256" key="2">
    <source>
        <dbReference type="ARBA" id="ARBA00022630"/>
    </source>
</evidence>
<keyword evidence="4" id="KW-0560">Oxidoreductase</keyword>
<evidence type="ECO:0000313" key="8">
    <source>
        <dbReference type="Proteomes" id="UP001431221"/>
    </source>
</evidence>
<keyword evidence="2" id="KW-0285">Flavoprotein</keyword>
<name>A0ABT0GYQ7_9HYPH</name>
<proteinExistence type="predicted"/>
<gene>
    <name evidence="7" type="ORF">M0H32_20570</name>
</gene>
<dbReference type="GO" id="GO:0004497">
    <property type="term" value="F:monooxygenase activity"/>
    <property type="evidence" value="ECO:0007669"/>
    <property type="project" value="UniProtKB-KW"/>
</dbReference>
<evidence type="ECO:0000313" key="7">
    <source>
        <dbReference type="EMBL" id="MCK7614570.1"/>
    </source>
</evidence>
<keyword evidence="5 7" id="KW-0503">Monooxygenase</keyword>
<dbReference type="Pfam" id="PF01494">
    <property type="entry name" value="FAD_binding_3"/>
    <property type="match status" value="1"/>
</dbReference>